<dbReference type="InterPro" id="IPR037143">
    <property type="entry name" value="4-PPantetheinyl_Trfase_dom_sf"/>
</dbReference>
<evidence type="ECO:0000313" key="12">
    <source>
        <dbReference type="Proteomes" id="UP000807504"/>
    </source>
</evidence>
<dbReference type="InterPro" id="IPR008278">
    <property type="entry name" value="4-PPantetheinyl_Trfase_dom"/>
</dbReference>
<keyword evidence="4" id="KW-0808">Transferase</keyword>
<reference evidence="11" key="1">
    <citation type="journal article" date="2020" name="bioRxiv">
        <title>Chromosome-level reference genome of the European wasp spider Argiope bruennichi: a resource for studies on range expansion and evolutionary adaptation.</title>
        <authorList>
            <person name="Sheffer M.M."/>
            <person name="Hoppe A."/>
            <person name="Krehenwinkel H."/>
            <person name="Uhl G."/>
            <person name="Kuss A.W."/>
            <person name="Jensen L."/>
            <person name="Jensen C."/>
            <person name="Gillespie R.G."/>
            <person name="Hoff K.J."/>
            <person name="Prost S."/>
        </authorList>
    </citation>
    <scope>NUCLEOTIDE SEQUENCE</scope>
</reference>
<dbReference type="EMBL" id="JABXBU010000003">
    <property type="protein sequence ID" value="KAF8792407.1"/>
    <property type="molecule type" value="Genomic_DNA"/>
</dbReference>
<reference evidence="11" key="2">
    <citation type="submission" date="2020-06" db="EMBL/GenBank/DDBJ databases">
        <authorList>
            <person name="Sheffer M."/>
        </authorList>
    </citation>
    <scope>NUCLEOTIDE SEQUENCE</scope>
</reference>
<dbReference type="Pfam" id="PF01648">
    <property type="entry name" value="ACPS"/>
    <property type="match status" value="1"/>
</dbReference>
<dbReference type="InterPro" id="IPR055066">
    <property type="entry name" value="AASDHPPT_N"/>
</dbReference>
<proteinExistence type="inferred from homology"/>
<evidence type="ECO:0000256" key="6">
    <source>
        <dbReference type="ARBA" id="ARBA00033443"/>
    </source>
</evidence>
<name>A0A8T0FMI6_ARGBR</name>
<dbReference type="GO" id="GO:0019878">
    <property type="term" value="P:lysine biosynthetic process via aminoadipic acid"/>
    <property type="evidence" value="ECO:0007669"/>
    <property type="project" value="TreeGrafter"/>
</dbReference>
<evidence type="ECO:0000256" key="5">
    <source>
        <dbReference type="ARBA" id="ARBA00030484"/>
    </source>
</evidence>
<dbReference type="Pfam" id="PF22624">
    <property type="entry name" value="AASDHPPT_N"/>
    <property type="match status" value="1"/>
</dbReference>
<dbReference type="PANTHER" id="PTHR12215">
    <property type="entry name" value="PHOSPHOPANTETHEINE TRANSFERASE"/>
    <property type="match status" value="1"/>
</dbReference>
<evidence type="ECO:0000256" key="1">
    <source>
        <dbReference type="ARBA" id="ARBA00006195"/>
    </source>
</evidence>
<dbReference type="GO" id="GO:0000287">
    <property type="term" value="F:magnesium ion binding"/>
    <property type="evidence" value="ECO:0007669"/>
    <property type="project" value="InterPro"/>
</dbReference>
<accession>A0A8T0FMI6</accession>
<gene>
    <name evidence="11" type="ORF">HNY73_004003</name>
</gene>
<evidence type="ECO:0000259" key="10">
    <source>
        <dbReference type="Pfam" id="PF22624"/>
    </source>
</evidence>
<evidence type="ECO:0000256" key="3">
    <source>
        <dbReference type="ARBA" id="ARBA00016301"/>
    </source>
</evidence>
<comment type="catalytic activity">
    <reaction evidence="7">
        <text>apo-[ACP] + CoA = holo-[ACP] + adenosine 3',5'-bisphosphate + H(+)</text>
        <dbReference type="Rhea" id="RHEA:12068"/>
        <dbReference type="Rhea" id="RHEA-COMP:9685"/>
        <dbReference type="Rhea" id="RHEA-COMP:9690"/>
        <dbReference type="ChEBI" id="CHEBI:15378"/>
        <dbReference type="ChEBI" id="CHEBI:29999"/>
        <dbReference type="ChEBI" id="CHEBI:57287"/>
        <dbReference type="ChEBI" id="CHEBI:58343"/>
        <dbReference type="ChEBI" id="CHEBI:64479"/>
        <dbReference type="EC" id="2.7.8.7"/>
    </reaction>
    <physiologicalReaction direction="left-to-right" evidence="7">
        <dbReference type="Rhea" id="RHEA:12069"/>
    </physiologicalReaction>
</comment>
<dbReference type="EC" id="2.7.8.7" evidence="2"/>
<dbReference type="AlphaFoldDB" id="A0A8T0FMI6"/>
<sequence>MVGRLLMRKVVNECLGFPYNEISFSRSSSGKPFLEKCDGFDFNISHHGDFCVLAAEYNCRVGVDVMKVEYRGKETSIEEYFSLMKRLFSSHEWNFIAQPGSEKEQLSRFYRVWCLKESCVKATGFGLAFNLQGLSFSCPTPILNQGIITEDTTVYENGNLKPQWKFEETFLDDNHCVAVATEPVHQENFEEKSMNQKILSFLHLMI</sequence>
<dbReference type="InterPro" id="IPR050559">
    <property type="entry name" value="P-Pant_transferase_sf"/>
</dbReference>
<organism evidence="11 12">
    <name type="scientific">Argiope bruennichi</name>
    <name type="common">Wasp spider</name>
    <name type="synonym">Aranea bruennichi</name>
    <dbReference type="NCBI Taxonomy" id="94029"/>
    <lineage>
        <taxon>Eukaryota</taxon>
        <taxon>Metazoa</taxon>
        <taxon>Ecdysozoa</taxon>
        <taxon>Arthropoda</taxon>
        <taxon>Chelicerata</taxon>
        <taxon>Arachnida</taxon>
        <taxon>Araneae</taxon>
        <taxon>Araneomorphae</taxon>
        <taxon>Entelegynae</taxon>
        <taxon>Araneoidea</taxon>
        <taxon>Araneidae</taxon>
        <taxon>Argiope</taxon>
    </lineage>
</organism>
<dbReference type="SUPFAM" id="SSF56214">
    <property type="entry name" value="4'-phosphopantetheinyl transferase"/>
    <property type="match status" value="2"/>
</dbReference>
<dbReference type="GO" id="GO:0008897">
    <property type="term" value="F:holo-[acyl-carrier-protein] synthase activity"/>
    <property type="evidence" value="ECO:0007669"/>
    <property type="project" value="UniProtKB-EC"/>
</dbReference>
<feature type="domain" description="4'-phosphopantetheinyl transferase N-terminal" evidence="10">
    <location>
        <begin position="1"/>
        <end position="57"/>
    </location>
</feature>
<protein>
    <recommendedName>
        <fullName evidence="3">L-aminoadipate-semialdehyde dehydrogenase-phosphopantetheinyl transferase</fullName>
        <ecNumber evidence="2">2.7.8.7</ecNumber>
    </recommendedName>
    <alternativeName>
        <fullName evidence="5">4'-phosphopantetheinyl transferase</fullName>
    </alternativeName>
    <alternativeName>
        <fullName evidence="6">Alpha-aminoadipic semialdehyde dehydrogenase-phosphopantetheinyl transferase</fullName>
    </alternativeName>
</protein>
<dbReference type="Proteomes" id="UP000807504">
    <property type="component" value="Unassembled WGS sequence"/>
</dbReference>
<dbReference type="Gene3D" id="3.90.470.20">
    <property type="entry name" value="4'-phosphopantetheinyl transferase domain"/>
    <property type="match status" value="1"/>
</dbReference>
<dbReference type="FunFam" id="3.90.470.20:FF:000003">
    <property type="entry name" value="L-aminoadipate-semialdehyde dehydrogenase-phosphopantetheinyl transferase"/>
    <property type="match status" value="1"/>
</dbReference>
<comment type="caution">
    <text evidence="11">The sequence shown here is derived from an EMBL/GenBank/DDBJ whole genome shotgun (WGS) entry which is preliminary data.</text>
</comment>
<evidence type="ECO:0000313" key="11">
    <source>
        <dbReference type="EMBL" id="KAF8792407.1"/>
    </source>
</evidence>
<dbReference type="PANTHER" id="PTHR12215:SF10">
    <property type="entry name" value="L-AMINOADIPATE-SEMIALDEHYDE DEHYDROGENASE-PHOSPHOPANTETHEINYL TRANSFERASE"/>
    <property type="match status" value="1"/>
</dbReference>
<keyword evidence="12" id="KW-1185">Reference proteome</keyword>
<comment type="similarity">
    <text evidence="1">Belongs to the P-Pant transferase superfamily. AcpS family.</text>
</comment>
<comment type="catalytic activity">
    <reaction evidence="8">
        <text>apo-[ACP] + acetyl-CoA = acetyl-[ACP] + adenosine 3',5'-bisphosphate + H(+)</text>
        <dbReference type="Rhea" id="RHEA:46564"/>
        <dbReference type="Rhea" id="RHEA-COMP:9621"/>
        <dbReference type="Rhea" id="RHEA-COMP:9690"/>
        <dbReference type="ChEBI" id="CHEBI:15378"/>
        <dbReference type="ChEBI" id="CHEBI:29999"/>
        <dbReference type="ChEBI" id="CHEBI:57288"/>
        <dbReference type="ChEBI" id="CHEBI:58343"/>
        <dbReference type="ChEBI" id="CHEBI:78446"/>
    </reaction>
    <physiologicalReaction direction="left-to-right" evidence="8">
        <dbReference type="Rhea" id="RHEA:46565"/>
    </physiologicalReaction>
</comment>
<evidence type="ECO:0000259" key="9">
    <source>
        <dbReference type="Pfam" id="PF01648"/>
    </source>
</evidence>
<evidence type="ECO:0000256" key="7">
    <source>
        <dbReference type="ARBA" id="ARBA00048641"/>
    </source>
</evidence>
<evidence type="ECO:0000256" key="4">
    <source>
        <dbReference type="ARBA" id="ARBA00022679"/>
    </source>
</evidence>
<feature type="domain" description="4'-phosphopantetheinyl transferase" evidence="9">
    <location>
        <begin position="60"/>
        <end position="179"/>
    </location>
</feature>
<evidence type="ECO:0000256" key="2">
    <source>
        <dbReference type="ARBA" id="ARBA00013172"/>
    </source>
</evidence>
<evidence type="ECO:0000256" key="8">
    <source>
        <dbReference type="ARBA" id="ARBA00048794"/>
    </source>
</evidence>
<dbReference type="GO" id="GO:0005829">
    <property type="term" value="C:cytosol"/>
    <property type="evidence" value="ECO:0007669"/>
    <property type="project" value="TreeGrafter"/>
</dbReference>